<dbReference type="HAMAP" id="MF_00240">
    <property type="entry name" value="LolA"/>
    <property type="match status" value="1"/>
</dbReference>
<gene>
    <name evidence="10 11" type="primary">lolA</name>
    <name evidence="11" type="ORF">DVJ77_01180</name>
</gene>
<dbReference type="NCBIfam" id="TIGR00547">
    <property type="entry name" value="lolA"/>
    <property type="match status" value="1"/>
</dbReference>
<dbReference type="InterPro" id="IPR018323">
    <property type="entry name" value="OM_lipoprot_carrier_LolA_Pbac"/>
</dbReference>
<feature type="signal peptide" evidence="10">
    <location>
        <begin position="1"/>
        <end position="23"/>
    </location>
</feature>
<evidence type="ECO:0000256" key="6">
    <source>
        <dbReference type="ARBA" id="ARBA00022729"/>
    </source>
</evidence>
<evidence type="ECO:0000256" key="7">
    <source>
        <dbReference type="ARBA" id="ARBA00022764"/>
    </source>
</evidence>
<dbReference type="Pfam" id="PF03548">
    <property type="entry name" value="LolA"/>
    <property type="match status" value="1"/>
</dbReference>
<dbReference type="PANTHER" id="PTHR35869">
    <property type="entry name" value="OUTER-MEMBRANE LIPOPROTEIN CARRIER PROTEIN"/>
    <property type="match status" value="1"/>
</dbReference>
<evidence type="ECO:0000256" key="2">
    <source>
        <dbReference type="ARBA" id="ARBA00007615"/>
    </source>
</evidence>
<protein>
    <recommendedName>
        <fullName evidence="4 10">Outer-membrane lipoprotein carrier protein</fullName>
    </recommendedName>
</protein>
<keyword evidence="9 10" id="KW-0143">Chaperone</keyword>
<organism evidence="11 12">
    <name type="scientific">Dyella tabacisoli</name>
    <dbReference type="NCBI Taxonomy" id="2282381"/>
    <lineage>
        <taxon>Bacteria</taxon>
        <taxon>Pseudomonadati</taxon>
        <taxon>Pseudomonadota</taxon>
        <taxon>Gammaproteobacteria</taxon>
        <taxon>Lysobacterales</taxon>
        <taxon>Rhodanobacteraceae</taxon>
        <taxon>Dyella</taxon>
    </lineage>
</organism>
<evidence type="ECO:0000256" key="9">
    <source>
        <dbReference type="ARBA" id="ARBA00023186"/>
    </source>
</evidence>
<accession>A0A369UT66</accession>
<evidence type="ECO:0000256" key="5">
    <source>
        <dbReference type="ARBA" id="ARBA00022448"/>
    </source>
</evidence>
<comment type="caution">
    <text evidence="11">The sequence shown here is derived from an EMBL/GenBank/DDBJ whole genome shotgun (WGS) entry which is preliminary data.</text>
</comment>
<dbReference type="GO" id="GO:0042953">
    <property type="term" value="P:lipoprotein transport"/>
    <property type="evidence" value="ECO:0007669"/>
    <property type="project" value="InterPro"/>
</dbReference>
<comment type="subcellular location">
    <subcellularLocation>
        <location evidence="1 10">Periplasm</location>
    </subcellularLocation>
</comment>
<dbReference type="InterPro" id="IPR004564">
    <property type="entry name" value="OM_lipoprot_carrier_LolA-like"/>
</dbReference>
<dbReference type="Proteomes" id="UP000253782">
    <property type="component" value="Unassembled WGS sequence"/>
</dbReference>
<feature type="chain" id="PRO_5017092841" description="Outer-membrane lipoprotein carrier protein" evidence="10">
    <location>
        <begin position="24"/>
        <end position="221"/>
    </location>
</feature>
<evidence type="ECO:0000256" key="10">
    <source>
        <dbReference type="HAMAP-Rule" id="MF_00240"/>
    </source>
</evidence>
<keyword evidence="8 10" id="KW-0653">Protein transport</keyword>
<dbReference type="GO" id="GO:0030288">
    <property type="term" value="C:outer membrane-bounded periplasmic space"/>
    <property type="evidence" value="ECO:0007669"/>
    <property type="project" value="TreeGrafter"/>
</dbReference>
<evidence type="ECO:0000313" key="11">
    <source>
        <dbReference type="EMBL" id="RDD83245.1"/>
    </source>
</evidence>
<keyword evidence="11" id="KW-0449">Lipoprotein</keyword>
<evidence type="ECO:0000256" key="8">
    <source>
        <dbReference type="ARBA" id="ARBA00022927"/>
    </source>
</evidence>
<sequence length="221" mass="24019" precursor="true">MKRLALVSFVVALTLSLSSVAQAAVGPARAKLDAFANGLHSLTGSFTQSLTDANGGAGKRSSGTLSLEAPRQFRWETTAPYKQSIVADGSRVWMYDPDLEQVTVRIQSTEEAHSPLTVITDLKQMDRDFKVVEQGERDGLSWLRLTSNGKDPQFDYADLGFDANGLARMVFRDQLGATTDIRFAGWQRNPSIAPSTFNFVPPKGADVIGDAPVLTTQPIKD</sequence>
<dbReference type="PANTHER" id="PTHR35869:SF1">
    <property type="entry name" value="OUTER-MEMBRANE LIPOPROTEIN CARRIER PROTEIN"/>
    <property type="match status" value="1"/>
</dbReference>
<evidence type="ECO:0000256" key="4">
    <source>
        <dbReference type="ARBA" id="ARBA00014035"/>
    </source>
</evidence>
<dbReference type="InterPro" id="IPR029046">
    <property type="entry name" value="LolA/LolB/LppX"/>
</dbReference>
<dbReference type="EMBL" id="QQAH01000001">
    <property type="protein sequence ID" value="RDD83245.1"/>
    <property type="molecule type" value="Genomic_DNA"/>
</dbReference>
<dbReference type="SUPFAM" id="SSF89392">
    <property type="entry name" value="Prokaryotic lipoproteins and lipoprotein localization factors"/>
    <property type="match status" value="1"/>
</dbReference>
<evidence type="ECO:0000313" key="12">
    <source>
        <dbReference type="Proteomes" id="UP000253782"/>
    </source>
</evidence>
<keyword evidence="6 10" id="KW-0732">Signal</keyword>
<reference evidence="11 12" key="1">
    <citation type="submission" date="2018-07" db="EMBL/GenBank/DDBJ databases">
        <title>Dyella tabacisoli L4-6T, whole genome shotgun sequence.</title>
        <authorList>
            <person name="Zhou X.-K."/>
            <person name="Li W.-J."/>
            <person name="Duan Y.-Q."/>
        </authorList>
    </citation>
    <scope>NUCLEOTIDE SEQUENCE [LARGE SCALE GENOMIC DNA]</scope>
    <source>
        <strain evidence="11 12">L4-6</strain>
    </source>
</reference>
<keyword evidence="5 10" id="KW-0813">Transport</keyword>
<dbReference type="GO" id="GO:0044874">
    <property type="term" value="P:lipoprotein localization to outer membrane"/>
    <property type="evidence" value="ECO:0007669"/>
    <property type="project" value="UniProtKB-UniRule"/>
</dbReference>
<keyword evidence="7 10" id="KW-0574">Periplasm</keyword>
<proteinExistence type="inferred from homology"/>
<dbReference type="AlphaFoldDB" id="A0A369UT66"/>
<comment type="similarity">
    <text evidence="2 10">Belongs to the LolA family.</text>
</comment>
<keyword evidence="12" id="KW-1185">Reference proteome</keyword>
<name>A0A369UT66_9GAMM</name>
<dbReference type="CDD" id="cd16325">
    <property type="entry name" value="LolA"/>
    <property type="match status" value="1"/>
</dbReference>
<dbReference type="OrthoDB" id="9787361at2"/>
<comment type="function">
    <text evidence="10">Participates in the translocation of lipoproteins from the inner membrane to the outer membrane. Only forms a complex with a lipoprotein if the residue after the N-terminal Cys is not an aspartate (The Asp acts as a targeting signal to indicate that the lipoprotein should stay in the inner membrane).</text>
</comment>
<evidence type="ECO:0000256" key="3">
    <source>
        <dbReference type="ARBA" id="ARBA00011245"/>
    </source>
</evidence>
<dbReference type="RefSeq" id="WP_114843636.1">
    <property type="nucleotide sequence ID" value="NZ_JBHSPE010000001.1"/>
</dbReference>
<evidence type="ECO:0000256" key="1">
    <source>
        <dbReference type="ARBA" id="ARBA00004418"/>
    </source>
</evidence>
<dbReference type="Gene3D" id="2.50.20.10">
    <property type="entry name" value="Lipoprotein localisation LolA/LolB/LppX"/>
    <property type="match status" value="1"/>
</dbReference>
<comment type="subunit">
    <text evidence="3 10">Monomer.</text>
</comment>